<gene>
    <name evidence="5" type="ORF">HLH28_12200</name>
</gene>
<comment type="caution">
    <text evidence="5">The sequence shown here is derived from an EMBL/GenBank/DDBJ whole genome shotgun (WGS) entry which is preliminary data.</text>
</comment>
<keyword evidence="6" id="KW-1185">Reference proteome</keyword>
<name>A0A7W4K8P4_9PROT</name>
<dbReference type="Proteomes" id="UP000578030">
    <property type="component" value="Unassembled WGS sequence"/>
</dbReference>
<dbReference type="PANTHER" id="PTHR43800:SF1">
    <property type="entry name" value="PEPTIDYL-LYSINE N-ACETYLTRANSFERASE YJAB"/>
    <property type="match status" value="1"/>
</dbReference>
<feature type="region of interest" description="Disordered" evidence="3">
    <location>
        <begin position="1"/>
        <end position="24"/>
    </location>
</feature>
<dbReference type="PANTHER" id="PTHR43800">
    <property type="entry name" value="PEPTIDYL-LYSINE N-ACETYLTRANSFERASE YJAB"/>
    <property type="match status" value="1"/>
</dbReference>
<dbReference type="Gene3D" id="3.40.630.30">
    <property type="match status" value="1"/>
</dbReference>
<dbReference type="PROSITE" id="PS51186">
    <property type="entry name" value="GNAT"/>
    <property type="match status" value="1"/>
</dbReference>
<dbReference type="EMBL" id="JABEQM010000009">
    <property type="protein sequence ID" value="MBB2202322.1"/>
    <property type="molecule type" value="Genomic_DNA"/>
</dbReference>
<feature type="compositionally biased region" description="Pro residues" evidence="3">
    <location>
        <begin position="1"/>
        <end position="16"/>
    </location>
</feature>
<keyword evidence="1 5" id="KW-0808">Transferase</keyword>
<dbReference type="CDD" id="cd04301">
    <property type="entry name" value="NAT_SF"/>
    <property type="match status" value="1"/>
</dbReference>
<accession>A0A7W4K8P4</accession>
<organism evidence="5 6">
    <name type="scientific">Gluconacetobacter tumulisoli</name>
    <dbReference type="NCBI Taxonomy" id="1286189"/>
    <lineage>
        <taxon>Bacteria</taxon>
        <taxon>Pseudomonadati</taxon>
        <taxon>Pseudomonadota</taxon>
        <taxon>Alphaproteobacteria</taxon>
        <taxon>Acetobacterales</taxon>
        <taxon>Acetobacteraceae</taxon>
        <taxon>Gluconacetobacter</taxon>
    </lineage>
</organism>
<evidence type="ECO:0000259" key="4">
    <source>
        <dbReference type="PROSITE" id="PS51186"/>
    </source>
</evidence>
<evidence type="ECO:0000256" key="1">
    <source>
        <dbReference type="ARBA" id="ARBA00022679"/>
    </source>
</evidence>
<dbReference type="Pfam" id="PF00583">
    <property type="entry name" value="Acetyltransf_1"/>
    <property type="match status" value="1"/>
</dbReference>
<protein>
    <submittedName>
        <fullName evidence="5">GNAT family N-acetyltransferase</fullName>
    </submittedName>
</protein>
<dbReference type="GO" id="GO:0016747">
    <property type="term" value="F:acyltransferase activity, transferring groups other than amino-acyl groups"/>
    <property type="evidence" value="ECO:0007669"/>
    <property type="project" value="InterPro"/>
</dbReference>
<proteinExistence type="predicted"/>
<dbReference type="InterPro" id="IPR000182">
    <property type="entry name" value="GNAT_dom"/>
</dbReference>
<dbReference type="SUPFAM" id="SSF55729">
    <property type="entry name" value="Acyl-CoA N-acyltransferases (Nat)"/>
    <property type="match status" value="1"/>
</dbReference>
<evidence type="ECO:0000256" key="3">
    <source>
        <dbReference type="SAM" id="MobiDB-lite"/>
    </source>
</evidence>
<evidence type="ECO:0000313" key="6">
    <source>
        <dbReference type="Proteomes" id="UP000578030"/>
    </source>
</evidence>
<keyword evidence="2" id="KW-0012">Acyltransferase</keyword>
<feature type="domain" description="N-acetyltransferase" evidence="4">
    <location>
        <begin position="11"/>
        <end position="172"/>
    </location>
</feature>
<sequence>MTRTPSPPPAAAPRPARPADAPGLPAIERSAGASFLALPDLAWIADHEVMPAATHLEAIGQGTCWVTEDAGGLTGFLTAGTATEDGPPPHVPVLHIWELSVRADRQGRGLGRRLLDRAARHAAAHGLSAVTLTTFRDVPWNAPFYARAGFALLDGDTLTPRLRAILAEEAAHGLSRRCAMRRAILPGHCP</sequence>
<dbReference type="AlphaFoldDB" id="A0A7W4K8P4"/>
<dbReference type="InterPro" id="IPR016181">
    <property type="entry name" value="Acyl_CoA_acyltransferase"/>
</dbReference>
<reference evidence="5 6" key="1">
    <citation type="submission" date="2020-04" db="EMBL/GenBank/DDBJ databases">
        <title>Description of novel Gluconacetobacter.</title>
        <authorList>
            <person name="Sombolestani A."/>
        </authorList>
    </citation>
    <scope>NUCLEOTIDE SEQUENCE [LARGE SCALE GENOMIC DNA]</scope>
    <source>
        <strain evidence="5 6">LMG 27802</strain>
    </source>
</reference>
<evidence type="ECO:0000256" key="2">
    <source>
        <dbReference type="ARBA" id="ARBA00023315"/>
    </source>
</evidence>
<dbReference type="RefSeq" id="WP_182959475.1">
    <property type="nucleotide sequence ID" value="NZ_JABEQM010000009.1"/>
</dbReference>
<evidence type="ECO:0000313" key="5">
    <source>
        <dbReference type="EMBL" id="MBB2202322.1"/>
    </source>
</evidence>